<dbReference type="InterPro" id="IPR000253">
    <property type="entry name" value="FHA_dom"/>
</dbReference>
<reference evidence="4" key="1">
    <citation type="submission" date="2016-10" db="EMBL/GenBank/DDBJ databases">
        <authorList>
            <person name="Varghese N."/>
            <person name="Submissions S."/>
        </authorList>
    </citation>
    <scope>NUCLEOTIDE SEQUENCE [LARGE SCALE GENOMIC DNA]</scope>
    <source>
        <strain evidence="4">DSM 241</strain>
    </source>
</reference>
<proteinExistence type="predicted"/>
<evidence type="ECO:0000313" key="3">
    <source>
        <dbReference type="EMBL" id="SEK80355.1"/>
    </source>
</evidence>
<dbReference type="Pfam" id="PF00498">
    <property type="entry name" value="FHA"/>
    <property type="match status" value="1"/>
</dbReference>
<keyword evidence="4" id="KW-1185">Reference proteome</keyword>
<evidence type="ECO:0000256" key="1">
    <source>
        <dbReference type="SAM" id="MobiDB-lite"/>
    </source>
</evidence>
<feature type="domain" description="FHA" evidence="2">
    <location>
        <begin position="103"/>
        <end position="146"/>
    </location>
</feature>
<organism evidence="3 4">
    <name type="scientific">Ectothiorhodospira marina</name>
    <dbReference type="NCBI Taxonomy" id="1396821"/>
    <lineage>
        <taxon>Bacteria</taxon>
        <taxon>Pseudomonadati</taxon>
        <taxon>Pseudomonadota</taxon>
        <taxon>Gammaproteobacteria</taxon>
        <taxon>Chromatiales</taxon>
        <taxon>Ectothiorhodospiraceae</taxon>
        <taxon>Ectothiorhodospira</taxon>
    </lineage>
</organism>
<evidence type="ECO:0000313" key="4">
    <source>
        <dbReference type="Proteomes" id="UP000199256"/>
    </source>
</evidence>
<dbReference type="PROSITE" id="PS50006">
    <property type="entry name" value="FHA_DOMAIN"/>
    <property type="match status" value="1"/>
</dbReference>
<dbReference type="OrthoDB" id="9806704at2"/>
<feature type="region of interest" description="Disordered" evidence="1">
    <location>
        <begin position="31"/>
        <end position="59"/>
    </location>
</feature>
<dbReference type="SMART" id="SM00240">
    <property type="entry name" value="FHA"/>
    <property type="match status" value="1"/>
</dbReference>
<dbReference type="RefSeq" id="WP_090252292.1">
    <property type="nucleotide sequence ID" value="NZ_FOAA01000005.1"/>
</dbReference>
<dbReference type="InterPro" id="IPR008984">
    <property type="entry name" value="SMAD_FHA_dom_sf"/>
</dbReference>
<name>A0A1H7K388_9GAMM</name>
<dbReference type="CDD" id="cd00060">
    <property type="entry name" value="FHA"/>
    <property type="match status" value="1"/>
</dbReference>
<protein>
    <submittedName>
        <fullName evidence="3">FHA domain-containing protein</fullName>
    </submittedName>
</protein>
<gene>
    <name evidence="3" type="ORF">SAMN05444515_10594</name>
</gene>
<accession>A0A1H7K388</accession>
<dbReference type="SUPFAM" id="SSF49879">
    <property type="entry name" value="SMAD/FHA domain"/>
    <property type="match status" value="1"/>
</dbReference>
<sequence>MDIRRQGERRRYDSRPSYPFRDSQGVWVTRNRRRQLDRRSSNGDSPLEGSKPSIAPTTRPKATVAMLDTARHSSPALRNLKGRSLLLHYRDVVVNLYEGKDDFLLGRRSRCDLVIPQDHVSREHARIVHRDGGFVLVEQSLNGTYLKVPSGEERMIHQETVPLQGSGYLSLGRPLTDNADHLVYFYCREASDSPKT</sequence>
<dbReference type="AlphaFoldDB" id="A0A1H7K388"/>
<evidence type="ECO:0000259" key="2">
    <source>
        <dbReference type="PROSITE" id="PS50006"/>
    </source>
</evidence>
<dbReference type="STRING" id="1396821.SAMN05444515_10594"/>
<dbReference type="Proteomes" id="UP000199256">
    <property type="component" value="Unassembled WGS sequence"/>
</dbReference>
<dbReference type="EMBL" id="FOAA01000005">
    <property type="protein sequence ID" value="SEK80355.1"/>
    <property type="molecule type" value="Genomic_DNA"/>
</dbReference>
<dbReference type="Gene3D" id="2.60.200.20">
    <property type="match status" value="1"/>
</dbReference>